<dbReference type="EMBL" id="CM001219">
    <property type="protein sequence ID" value="KEH34001.1"/>
    <property type="molecule type" value="Genomic_DNA"/>
</dbReference>
<evidence type="ECO:0000313" key="2">
    <source>
        <dbReference type="EMBL" id="RHN67318.1"/>
    </source>
</evidence>
<protein>
    <submittedName>
        <fullName evidence="1">Glucose-1-phosphate adenylyltransferase, putative</fullName>
    </submittedName>
    <submittedName>
        <fullName evidence="2">Putative glucose-1-phosphate adenylyltransferase</fullName>
        <ecNumber evidence="2">2.7.7.27</ecNumber>
    </submittedName>
</protein>
<dbReference type="HOGENOM" id="CLU_2349937_0_0_1"/>
<sequence>MMATGKTLVSLRLSIMQISESPNSMYLTSVYTQLRYLPPSKMLDADITDSVIGEGFAIKKIEVCTSLTSLPIQSLERFSLLFRRENQMLFLLEDQSS</sequence>
<dbReference type="eggNOG" id="KOG2307">
    <property type="taxonomic scope" value="Eukaryota"/>
</dbReference>
<keyword evidence="4" id="KW-1185">Reference proteome</keyword>
<dbReference type="EC" id="2.7.7.27" evidence="2"/>
<dbReference type="EnsemblPlants" id="KEH34001">
    <property type="protein sequence ID" value="KEH34001"/>
    <property type="gene ID" value="MTR_3g056715"/>
</dbReference>
<evidence type="ECO:0000313" key="5">
    <source>
        <dbReference type="Proteomes" id="UP000265566"/>
    </source>
</evidence>
<dbReference type="Proteomes" id="UP000002051">
    <property type="component" value="Chromosome 3"/>
</dbReference>
<accession>A0A072UX42</accession>
<dbReference type="STRING" id="3880.A0A072UX42"/>
<evidence type="ECO:0000313" key="1">
    <source>
        <dbReference type="EMBL" id="KEH34001.1"/>
    </source>
</evidence>
<dbReference type="Proteomes" id="UP000265566">
    <property type="component" value="Chromosome 3"/>
</dbReference>
<reference evidence="3" key="3">
    <citation type="submission" date="2015-04" db="UniProtKB">
        <authorList>
            <consortium name="EnsemblPlants"/>
        </authorList>
    </citation>
    <scope>IDENTIFICATION</scope>
    <source>
        <strain evidence="3">cv. Jemalong A17</strain>
    </source>
</reference>
<proteinExistence type="predicted"/>
<dbReference type="EMBL" id="PSQE01000003">
    <property type="protein sequence ID" value="RHN67318.1"/>
    <property type="molecule type" value="Genomic_DNA"/>
</dbReference>
<reference evidence="1 4" key="1">
    <citation type="journal article" date="2011" name="Nature">
        <title>The Medicago genome provides insight into the evolution of rhizobial symbioses.</title>
        <authorList>
            <person name="Young N.D."/>
            <person name="Debelle F."/>
            <person name="Oldroyd G.E."/>
            <person name="Geurts R."/>
            <person name="Cannon S.B."/>
            <person name="Udvardi M.K."/>
            <person name="Benedito V.A."/>
            <person name="Mayer K.F."/>
            <person name="Gouzy J."/>
            <person name="Schoof H."/>
            <person name="Van de Peer Y."/>
            <person name="Proost S."/>
            <person name="Cook D.R."/>
            <person name="Meyers B.C."/>
            <person name="Spannagl M."/>
            <person name="Cheung F."/>
            <person name="De Mita S."/>
            <person name="Krishnakumar V."/>
            <person name="Gundlach H."/>
            <person name="Zhou S."/>
            <person name="Mudge J."/>
            <person name="Bharti A.K."/>
            <person name="Murray J.D."/>
            <person name="Naoumkina M.A."/>
            <person name="Rosen B."/>
            <person name="Silverstein K.A."/>
            <person name="Tang H."/>
            <person name="Rombauts S."/>
            <person name="Zhao P.X."/>
            <person name="Zhou P."/>
            <person name="Barbe V."/>
            <person name="Bardou P."/>
            <person name="Bechner M."/>
            <person name="Bellec A."/>
            <person name="Berger A."/>
            <person name="Berges H."/>
            <person name="Bidwell S."/>
            <person name="Bisseling T."/>
            <person name="Choisne N."/>
            <person name="Couloux A."/>
            <person name="Denny R."/>
            <person name="Deshpande S."/>
            <person name="Dai X."/>
            <person name="Doyle J.J."/>
            <person name="Dudez A.M."/>
            <person name="Farmer A.D."/>
            <person name="Fouteau S."/>
            <person name="Franken C."/>
            <person name="Gibelin C."/>
            <person name="Gish J."/>
            <person name="Goldstein S."/>
            <person name="Gonzalez A.J."/>
            <person name="Green P.J."/>
            <person name="Hallab A."/>
            <person name="Hartog M."/>
            <person name="Hua A."/>
            <person name="Humphray S.J."/>
            <person name="Jeong D.H."/>
            <person name="Jing Y."/>
            <person name="Jocker A."/>
            <person name="Kenton S.M."/>
            <person name="Kim D.J."/>
            <person name="Klee K."/>
            <person name="Lai H."/>
            <person name="Lang C."/>
            <person name="Lin S."/>
            <person name="Macmil S.L."/>
            <person name="Magdelenat G."/>
            <person name="Matthews L."/>
            <person name="McCorrison J."/>
            <person name="Monaghan E.L."/>
            <person name="Mun J.H."/>
            <person name="Najar F.Z."/>
            <person name="Nicholson C."/>
            <person name="Noirot C."/>
            <person name="O'Bleness M."/>
            <person name="Paule C.R."/>
            <person name="Poulain J."/>
            <person name="Prion F."/>
            <person name="Qin B."/>
            <person name="Qu C."/>
            <person name="Retzel E.F."/>
            <person name="Riddle C."/>
            <person name="Sallet E."/>
            <person name="Samain S."/>
            <person name="Samson N."/>
            <person name="Sanders I."/>
            <person name="Saurat O."/>
            <person name="Scarpelli C."/>
            <person name="Schiex T."/>
            <person name="Segurens B."/>
            <person name="Severin A.J."/>
            <person name="Sherrier D.J."/>
            <person name="Shi R."/>
            <person name="Sims S."/>
            <person name="Singer S.R."/>
            <person name="Sinharoy S."/>
            <person name="Sterck L."/>
            <person name="Viollet A."/>
            <person name="Wang B.B."/>
            <person name="Wang K."/>
            <person name="Wang M."/>
            <person name="Wang X."/>
            <person name="Warfsmann J."/>
            <person name="Weissenbach J."/>
            <person name="White D.D."/>
            <person name="White J.D."/>
            <person name="Wiley G.B."/>
            <person name="Wincker P."/>
            <person name="Xing Y."/>
            <person name="Yang L."/>
            <person name="Yao Z."/>
            <person name="Ying F."/>
            <person name="Zhai J."/>
            <person name="Zhou L."/>
            <person name="Zuber A."/>
            <person name="Denarie J."/>
            <person name="Dixon R.A."/>
            <person name="May G.D."/>
            <person name="Schwartz D.C."/>
            <person name="Rogers J."/>
            <person name="Quetier F."/>
            <person name="Town C.D."/>
            <person name="Roe B.A."/>
        </authorList>
    </citation>
    <scope>NUCLEOTIDE SEQUENCE [LARGE SCALE GENOMIC DNA]</scope>
    <source>
        <strain evidence="1">A17</strain>
        <strain evidence="3 4">cv. Jemalong A17</strain>
    </source>
</reference>
<organism evidence="1 4">
    <name type="scientific">Medicago truncatula</name>
    <name type="common">Barrel medic</name>
    <name type="synonym">Medicago tribuloides</name>
    <dbReference type="NCBI Taxonomy" id="3880"/>
    <lineage>
        <taxon>Eukaryota</taxon>
        <taxon>Viridiplantae</taxon>
        <taxon>Streptophyta</taxon>
        <taxon>Embryophyta</taxon>
        <taxon>Tracheophyta</taxon>
        <taxon>Spermatophyta</taxon>
        <taxon>Magnoliopsida</taxon>
        <taxon>eudicotyledons</taxon>
        <taxon>Gunneridae</taxon>
        <taxon>Pentapetalae</taxon>
        <taxon>rosids</taxon>
        <taxon>fabids</taxon>
        <taxon>Fabales</taxon>
        <taxon>Fabaceae</taxon>
        <taxon>Papilionoideae</taxon>
        <taxon>50 kb inversion clade</taxon>
        <taxon>NPAAA clade</taxon>
        <taxon>Hologalegina</taxon>
        <taxon>IRL clade</taxon>
        <taxon>Trifolieae</taxon>
        <taxon>Medicago</taxon>
    </lineage>
</organism>
<dbReference type="PaxDb" id="3880-AES83217"/>
<evidence type="ECO:0000313" key="4">
    <source>
        <dbReference type="Proteomes" id="UP000002051"/>
    </source>
</evidence>
<reference evidence="2" key="5">
    <citation type="journal article" date="2018" name="Nat. Plants">
        <title>Whole-genome landscape of Medicago truncatula symbiotic genes.</title>
        <authorList>
            <person name="Pecrix Y."/>
            <person name="Gamas P."/>
            <person name="Carrere S."/>
        </authorList>
    </citation>
    <scope>NUCLEOTIDE SEQUENCE</scope>
    <source>
        <tissue evidence="2">Leaves</tissue>
    </source>
</reference>
<name>A0A072UX42_MEDTR</name>
<gene>
    <name evidence="1" type="ordered locus">MTR_3g056715</name>
    <name evidence="2" type="ORF">MtrunA17_Chr3g0101491</name>
</gene>
<reference evidence="1 4" key="2">
    <citation type="journal article" date="2014" name="BMC Genomics">
        <title>An improved genome release (version Mt4.0) for the model legume Medicago truncatula.</title>
        <authorList>
            <person name="Tang H."/>
            <person name="Krishnakumar V."/>
            <person name="Bidwell S."/>
            <person name="Rosen B."/>
            <person name="Chan A."/>
            <person name="Zhou S."/>
            <person name="Gentzbittel L."/>
            <person name="Childs K.L."/>
            <person name="Yandell M."/>
            <person name="Gundlach H."/>
            <person name="Mayer K.F."/>
            <person name="Schwartz D.C."/>
            <person name="Town C.D."/>
        </authorList>
    </citation>
    <scope>GENOME REANNOTATION</scope>
    <source>
        <strain evidence="1">A17</strain>
        <strain evidence="3 4">cv. Jemalong A17</strain>
    </source>
</reference>
<keyword evidence="2" id="KW-0808">Transferase</keyword>
<dbReference type="eggNOG" id="KOG1322">
    <property type="taxonomic scope" value="Eukaryota"/>
</dbReference>
<dbReference type="AlphaFoldDB" id="A0A072UX42"/>
<keyword evidence="1" id="KW-0548">Nucleotidyltransferase</keyword>
<dbReference type="Gramene" id="rna15498">
    <property type="protein sequence ID" value="RHN67318.1"/>
    <property type="gene ID" value="gene15498"/>
</dbReference>
<dbReference type="GO" id="GO:0008878">
    <property type="term" value="F:glucose-1-phosphate adenylyltransferase activity"/>
    <property type="evidence" value="ECO:0007669"/>
    <property type="project" value="UniProtKB-EC"/>
</dbReference>
<evidence type="ECO:0000313" key="3">
    <source>
        <dbReference type="EnsemblPlants" id="KEH34001"/>
    </source>
</evidence>
<reference evidence="5" key="4">
    <citation type="journal article" date="2018" name="Nat. Plants">
        <title>Whole-genome landscape of Medicago truncatula symbiotic genes.</title>
        <authorList>
            <person name="Pecrix Y."/>
            <person name="Staton S.E."/>
            <person name="Sallet E."/>
            <person name="Lelandais-Briere C."/>
            <person name="Moreau S."/>
            <person name="Carrere S."/>
            <person name="Blein T."/>
            <person name="Jardinaud M.F."/>
            <person name="Latrasse D."/>
            <person name="Zouine M."/>
            <person name="Zahm M."/>
            <person name="Kreplak J."/>
            <person name="Mayjonade B."/>
            <person name="Satge C."/>
            <person name="Perez M."/>
            <person name="Cauet S."/>
            <person name="Marande W."/>
            <person name="Chantry-Darmon C."/>
            <person name="Lopez-Roques C."/>
            <person name="Bouchez O."/>
            <person name="Berard A."/>
            <person name="Debelle F."/>
            <person name="Munos S."/>
            <person name="Bendahmane A."/>
            <person name="Berges H."/>
            <person name="Niebel A."/>
            <person name="Buitink J."/>
            <person name="Frugier F."/>
            <person name="Benhamed M."/>
            <person name="Crespi M."/>
            <person name="Gouzy J."/>
            <person name="Gamas P."/>
        </authorList>
    </citation>
    <scope>NUCLEOTIDE SEQUENCE [LARGE SCALE GENOMIC DNA]</scope>
    <source>
        <strain evidence="5">cv. Jemalong A17</strain>
    </source>
</reference>